<dbReference type="InterPro" id="IPR011010">
    <property type="entry name" value="DNA_brk_join_enz"/>
</dbReference>
<evidence type="ECO:0000313" key="4">
    <source>
        <dbReference type="Proteomes" id="UP001497623"/>
    </source>
</evidence>
<evidence type="ECO:0000256" key="1">
    <source>
        <dbReference type="ARBA" id="ARBA00023172"/>
    </source>
</evidence>
<feature type="signal peptide" evidence="2">
    <location>
        <begin position="1"/>
        <end position="23"/>
    </location>
</feature>
<dbReference type="EMBL" id="CAXKWB010121017">
    <property type="protein sequence ID" value="CAL4236976.1"/>
    <property type="molecule type" value="Genomic_DNA"/>
</dbReference>
<accession>A0AAV2SQ54</accession>
<dbReference type="GO" id="GO:0003677">
    <property type="term" value="F:DNA binding"/>
    <property type="evidence" value="ECO:0007669"/>
    <property type="project" value="InterPro"/>
</dbReference>
<organism evidence="3 4">
    <name type="scientific">Meganyctiphanes norvegica</name>
    <name type="common">Northern krill</name>
    <name type="synonym">Thysanopoda norvegica</name>
    <dbReference type="NCBI Taxonomy" id="48144"/>
    <lineage>
        <taxon>Eukaryota</taxon>
        <taxon>Metazoa</taxon>
        <taxon>Ecdysozoa</taxon>
        <taxon>Arthropoda</taxon>
        <taxon>Crustacea</taxon>
        <taxon>Multicrustacea</taxon>
        <taxon>Malacostraca</taxon>
        <taxon>Eumalacostraca</taxon>
        <taxon>Eucarida</taxon>
        <taxon>Euphausiacea</taxon>
        <taxon>Euphausiidae</taxon>
        <taxon>Meganyctiphanes</taxon>
    </lineage>
</organism>
<keyword evidence="4" id="KW-1185">Reference proteome</keyword>
<protein>
    <submittedName>
        <fullName evidence="3">Uncharacterized protein</fullName>
    </submittedName>
</protein>
<evidence type="ECO:0000256" key="2">
    <source>
        <dbReference type="SAM" id="SignalP"/>
    </source>
</evidence>
<proteinExistence type="predicted"/>
<dbReference type="GO" id="GO:0015074">
    <property type="term" value="P:DNA integration"/>
    <property type="evidence" value="ECO:0007669"/>
    <property type="project" value="InterPro"/>
</dbReference>
<keyword evidence="1" id="KW-0233">DNA recombination</keyword>
<name>A0AAV2SQ54_MEGNR</name>
<dbReference type="GO" id="GO:0006310">
    <property type="term" value="P:DNA recombination"/>
    <property type="evidence" value="ECO:0007669"/>
    <property type="project" value="UniProtKB-KW"/>
</dbReference>
<dbReference type="Proteomes" id="UP001497623">
    <property type="component" value="Unassembled WGS sequence"/>
</dbReference>
<keyword evidence="2" id="KW-0732">Signal</keyword>
<feature type="chain" id="PRO_5043999462" evidence="2">
    <location>
        <begin position="24"/>
        <end position="235"/>
    </location>
</feature>
<reference evidence="3 4" key="1">
    <citation type="submission" date="2024-05" db="EMBL/GenBank/DDBJ databases">
        <authorList>
            <person name="Wallberg A."/>
        </authorList>
    </citation>
    <scope>NUCLEOTIDE SEQUENCE [LARGE SCALE GENOMIC DNA]</scope>
</reference>
<sequence length="235" mass="26168">MPCWSLNGLLSFLGCAVFEPLESASFLRLSQKLLCLVLLASGRRIGEVAYLSRVFSETPSSLSLRLVPGFSPKHHSPTFQSLTPSIGYFSPSKSLDDVLCPVRAFHIFLDRSSSWLEDTPLAQRHPFLWSSPSSRPLSTRSLSNLFISVVKDSRRFHDLSADIPVGPHGMRKFAASYSAQVGQNEERVKRVMGFSSIRILRKNYVAWVPPLRVPCVLPGGTFLPRFHEMSGSDSD</sequence>
<dbReference type="PANTHER" id="PTHR35617">
    <property type="entry name" value="PHAGE_INTEGRASE DOMAIN-CONTAINING PROTEIN"/>
    <property type="match status" value="1"/>
</dbReference>
<dbReference type="AlphaFoldDB" id="A0AAV2SQ54"/>
<gene>
    <name evidence="3" type="ORF">MNOR_LOCUS40329</name>
</gene>
<dbReference type="Gene3D" id="1.10.443.10">
    <property type="entry name" value="Intergrase catalytic core"/>
    <property type="match status" value="1"/>
</dbReference>
<comment type="caution">
    <text evidence="3">The sequence shown here is derived from an EMBL/GenBank/DDBJ whole genome shotgun (WGS) entry which is preliminary data.</text>
</comment>
<dbReference type="PANTHER" id="PTHR35617:SF3">
    <property type="entry name" value="CORE-BINDING (CB) DOMAIN-CONTAINING PROTEIN"/>
    <property type="match status" value="1"/>
</dbReference>
<evidence type="ECO:0000313" key="3">
    <source>
        <dbReference type="EMBL" id="CAL4236976.1"/>
    </source>
</evidence>
<feature type="non-terminal residue" evidence="3">
    <location>
        <position position="235"/>
    </location>
</feature>
<dbReference type="SUPFAM" id="SSF56349">
    <property type="entry name" value="DNA breaking-rejoining enzymes"/>
    <property type="match status" value="1"/>
</dbReference>
<dbReference type="InterPro" id="IPR013762">
    <property type="entry name" value="Integrase-like_cat_sf"/>
</dbReference>